<accession>A0ABN8PTN0</accession>
<evidence type="ECO:0000313" key="1">
    <source>
        <dbReference type="EMBL" id="CAH3148516.1"/>
    </source>
</evidence>
<organism evidence="1 2">
    <name type="scientific">Porites evermanni</name>
    <dbReference type="NCBI Taxonomy" id="104178"/>
    <lineage>
        <taxon>Eukaryota</taxon>
        <taxon>Metazoa</taxon>
        <taxon>Cnidaria</taxon>
        <taxon>Anthozoa</taxon>
        <taxon>Hexacorallia</taxon>
        <taxon>Scleractinia</taxon>
        <taxon>Fungiina</taxon>
        <taxon>Poritidae</taxon>
        <taxon>Porites</taxon>
    </lineage>
</organism>
<evidence type="ECO:0000313" key="2">
    <source>
        <dbReference type="Proteomes" id="UP001159427"/>
    </source>
</evidence>
<reference evidence="1 2" key="1">
    <citation type="submission" date="2022-05" db="EMBL/GenBank/DDBJ databases">
        <authorList>
            <consortium name="Genoscope - CEA"/>
            <person name="William W."/>
        </authorList>
    </citation>
    <scope>NUCLEOTIDE SEQUENCE [LARGE SCALE GENOMIC DNA]</scope>
</reference>
<dbReference type="Proteomes" id="UP001159427">
    <property type="component" value="Unassembled WGS sequence"/>
</dbReference>
<protein>
    <submittedName>
        <fullName evidence="1">Uncharacterized protein</fullName>
    </submittedName>
</protein>
<gene>
    <name evidence="1" type="ORF">PEVE_00044613</name>
</gene>
<comment type="caution">
    <text evidence="1">The sequence shown here is derived from an EMBL/GenBank/DDBJ whole genome shotgun (WGS) entry which is preliminary data.</text>
</comment>
<sequence>MRASNDIELQCDDSKFVEFLRFPLCIFSSKCLRISQVKDYLKSLEVKGKVSILMGLASVSAKYNDKKESASKREVISLCCSIYARKGFLLAAREGKLYSGRGMDFKVEGIELGMEEILIVTMEYESENSKSEEKVEIKAEVLFMTISSKMESICQSSSQKGFVRIDHYSSKTGEWKPKEFYADGYQNALEEVQRIEDGIRTLAKTVSETPNDQLSRLRFVVRPCAKDVKNVPLYIEVSNTINQLQMQLAELKVSKSGITDQTKELERLLHELQGRKVQECSWKMISKVQRQMKMLRS</sequence>
<name>A0ABN8PTN0_9CNID</name>
<keyword evidence="2" id="KW-1185">Reference proteome</keyword>
<proteinExistence type="predicted"/>
<dbReference type="EMBL" id="CALNXI010000952">
    <property type="protein sequence ID" value="CAH3148516.1"/>
    <property type="molecule type" value="Genomic_DNA"/>
</dbReference>